<dbReference type="AlphaFoldDB" id="A0AA45R3G9"/>
<dbReference type="GO" id="GO:0000166">
    <property type="term" value="F:nucleotide binding"/>
    <property type="evidence" value="ECO:0007669"/>
    <property type="project" value="UniProtKB-KW"/>
</dbReference>
<dbReference type="InterPro" id="IPR036627">
    <property type="entry name" value="CobW-likC_sf"/>
</dbReference>
<dbReference type="Pfam" id="PF02492">
    <property type="entry name" value="cobW"/>
    <property type="match status" value="1"/>
</dbReference>
<dbReference type="InterPro" id="IPR003495">
    <property type="entry name" value="CobW/HypB/UreG_nucleotide-bd"/>
</dbReference>
<evidence type="ECO:0000256" key="2">
    <source>
        <dbReference type="ARBA" id="ARBA00022801"/>
    </source>
</evidence>
<reference evidence="7" key="1">
    <citation type="submission" date="2021-04" db="EMBL/GenBank/DDBJ databases">
        <title>Genomic sequence of Actinosynnema pretiosum subsp. pretiosum ATCC 31280 (C-14919).</title>
        <authorList>
            <person name="Bai L."/>
            <person name="Wang X."/>
            <person name="Xiao Y."/>
        </authorList>
    </citation>
    <scope>NUCLEOTIDE SEQUENCE</scope>
    <source>
        <strain evidence="7">ATCC 31280</strain>
    </source>
</reference>
<evidence type="ECO:0000256" key="1">
    <source>
        <dbReference type="ARBA" id="ARBA00022741"/>
    </source>
</evidence>
<dbReference type="PANTHER" id="PTHR43603">
    <property type="entry name" value="COBW DOMAIN-CONTAINING PROTEIN DDB_G0274527"/>
    <property type="match status" value="1"/>
</dbReference>
<dbReference type="Gene3D" id="3.40.50.300">
    <property type="entry name" value="P-loop containing nucleotide triphosphate hydrolases"/>
    <property type="match status" value="1"/>
</dbReference>
<evidence type="ECO:0000313" key="7">
    <source>
        <dbReference type="EMBL" id="QUF03842.1"/>
    </source>
</evidence>
<dbReference type="GO" id="GO:0016787">
    <property type="term" value="F:hydrolase activity"/>
    <property type="evidence" value="ECO:0007669"/>
    <property type="project" value="UniProtKB-KW"/>
</dbReference>
<dbReference type="Proteomes" id="UP000677152">
    <property type="component" value="Chromosome"/>
</dbReference>
<keyword evidence="1" id="KW-0547">Nucleotide-binding</keyword>
<dbReference type="Gene3D" id="3.30.1220.10">
    <property type="entry name" value="CobW-like, C-terminal domain"/>
    <property type="match status" value="1"/>
</dbReference>
<dbReference type="InterPro" id="IPR027417">
    <property type="entry name" value="P-loop_NTPase"/>
</dbReference>
<dbReference type="InterPro" id="IPR051927">
    <property type="entry name" value="Zn_Chap_cDPG_Synth"/>
</dbReference>
<dbReference type="CDD" id="cd03112">
    <property type="entry name" value="CobW-like"/>
    <property type="match status" value="1"/>
</dbReference>
<evidence type="ECO:0000256" key="3">
    <source>
        <dbReference type="ARBA" id="ARBA00023186"/>
    </source>
</evidence>
<evidence type="ECO:0000313" key="8">
    <source>
        <dbReference type="Proteomes" id="UP000677152"/>
    </source>
</evidence>
<dbReference type="SMART" id="SM00833">
    <property type="entry name" value="CobW_C"/>
    <property type="match status" value="1"/>
</dbReference>
<keyword evidence="3" id="KW-0143">Chaperone</keyword>
<organism evidence="7 8">
    <name type="scientific">Actinosynnema pretiosum subsp. pretiosum</name>
    <dbReference type="NCBI Taxonomy" id="103721"/>
    <lineage>
        <taxon>Bacteria</taxon>
        <taxon>Bacillati</taxon>
        <taxon>Actinomycetota</taxon>
        <taxon>Actinomycetes</taxon>
        <taxon>Pseudonocardiales</taxon>
        <taxon>Pseudonocardiaceae</taxon>
        <taxon>Actinosynnema</taxon>
    </lineage>
</organism>
<evidence type="ECO:0000259" key="6">
    <source>
        <dbReference type="SMART" id="SM00833"/>
    </source>
</evidence>
<dbReference type="SUPFAM" id="SSF52540">
    <property type="entry name" value="P-loop containing nucleoside triphosphate hydrolases"/>
    <property type="match status" value="1"/>
</dbReference>
<sequence>MNAHPDPRVPVTVLSGFLGAGKTTLLNHVLANRDGRRVAVVVNDMSEVNIDASLVRGRGGERLVELTNGCICCTLREDLLESVGELAREGRFDTILIESTGISEPMPVAATFEWTFEDGTSLSDHARLDTTVTVVDAATFLAEVERGDRLDERGMEAEEGDERGISDLLVDQVEFADVLVLNKTDLVAPERLATTEGLLRKLNPGARLVRSTRGAADLAEVLDTGRYDPVTAATSPGWAEELAGSHTPETEEYGIRSVTYRADRPFHPARLADALADWEGVVRSKGFCHLASRPRTVAVWSQAGPHLTIEPGERIDGHTARQELVFIGVGLDVDEPRRRLDPVLLTDAELAEGPTAWRRYPDPLPAWDDLEAHSHQH</sequence>
<proteinExistence type="inferred from homology"/>
<keyword evidence="2" id="KW-0378">Hydrolase</keyword>
<protein>
    <submittedName>
        <fullName evidence="7">GTP-binding protein</fullName>
    </submittedName>
</protein>
<evidence type="ECO:0000256" key="5">
    <source>
        <dbReference type="ARBA" id="ARBA00049117"/>
    </source>
</evidence>
<gene>
    <name evidence="7" type="ORF">KCV87_31510</name>
</gene>
<dbReference type="Pfam" id="PF07683">
    <property type="entry name" value="CobW_C"/>
    <property type="match status" value="1"/>
</dbReference>
<dbReference type="PANTHER" id="PTHR43603:SF1">
    <property type="entry name" value="ZINC-REGULATED GTPASE METALLOPROTEIN ACTIVATOR 1"/>
    <property type="match status" value="1"/>
</dbReference>
<dbReference type="InterPro" id="IPR011629">
    <property type="entry name" value="CobW-like_C"/>
</dbReference>
<dbReference type="EMBL" id="CP073249">
    <property type="protein sequence ID" value="QUF03842.1"/>
    <property type="molecule type" value="Genomic_DNA"/>
</dbReference>
<comment type="catalytic activity">
    <reaction evidence="5">
        <text>GTP + H2O = GDP + phosphate + H(+)</text>
        <dbReference type="Rhea" id="RHEA:19669"/>
        <dbReference type="ChEBI" id="CHEBI:15377"/>
        <dbReference type="ChEBI" id="CHEBI:15378"/>
        <dbReference type="ChEBI" id="CHEBI:37565"/>
        <dbReference type="ChEBI" id="CHEBI:43474"/>
        <dbReference type="ChEBI" id="CHEBI:58189"/>
    </reaction>
    <physiologicalReaction direction="left-to-right" evidence="5">
        <dbReference type="Rhea" id="RHEA:19670"/>
    </physiologicalReaction>
</comment>
<name>A0AA45R3G9_9PSEU</name>
<accession>A0AA45R3G9</accession>
<comment type="similarity">
    <text evidence="4">Belongs to the SIMIBI class G3E GTPase family. ZNG1 subfamily.</text>
</comment>
<evidence type="ECO:0000256" key="4">
    <source>
        <dbReference type="ARBA" id="ARBA00034320"/>
    </source>
</evidence>
<feature type="domain" description="CobW C-terminal" evidence="6">
    <location>
        <begin position="255"/>
        <end position="344"/>
    </location>
</feature>